<keyword evidence="3" id="KW-1185">Reference proteome</keyword>
<protein>
    <submittedName>
        <fullName evidence="2">Uncharacterized protein</fullName>
    </submittedName>
</protein>
<dbReference type="EMBL" id="KV020412">
    <property type="protein sequence ID" value="KZV14547.1"/>
    <property type="molecule type" value="Genomic_DNA"/>
</dbReference>
<evidence type="ECO:0000313" key="3">
    <source>
        <dbReference type="Proteomes" id="UP000250235"/>
    </source>
</evidence>
<evidence type="ECO:0000313" key="2">
    <source>
        <dbReference type="EMBL" id="KZV14547.1"/>
    </source>
</evidence>
<gene>
    <name evidence="2" type="ORF">F511_42665</name>
</gene>
<sequence length="200" mass="22755">QSSVARDSADNLMYMPTAHNIWADLHDRFHESNSRRSYQIKKEELWDKLRDYSLTSSMLAKAAEAPMKRAQVKEKPVTHLKPKDTKYKTVRRLFNDYNFVSNGQISTSGYKYQEQKPSQSENEKEDRVLCKCKTKNNKNAQHKAVLVASLHTKFQLVCKLVKCWLLGVLAAAGRRSGLQRGSLQSKSSSGSFPIAEEGET</sequence>
<evidence type="ECO:0000256" key="1">
    <source>
        <dbReference type="SAM" id="MobiDB-lite"/>
    </source>
</evidence>
<dbReference type="Proteomes" id="UP000250235">
    <property type="component" value="Unassembled WGS sequence"/>
</dbReference>
<organism evidence="2 3">
    <name type="scientific">Dorcoceras hygrometricum</name>
    <dbReference type="NCBI Taxonomy" id="472368"/>
    <lineage>
        <taxon>Eukaryota</taxon>
        <taxon>Viridiplantae</taxon>
        <taxon>Streptophyta</taxon>
        <taxon>Embryophyta</taxon>
        <taxon>Tracheophyta</taxon>
        <taxon>Spermatophyta</taxon>
        <taxon>Magnoliopsida</taxon>
        <taxon>eudicotyledons</taxon>
        <taxon>Gunneridae</taxon>
        <taxon>Pentapetalae</taxon>
        <taxon>asterids</taxon>
        <taxon>lamiids</taxon>
        <taxon>Lamiales</taxon>
        <taxon>Gesneriaceae</taxon>
        <taxon>Didymocarpoideae</taxon>
        <taxon>Trichosporeae</taxon>
        <taxon>Loxocarpinae</taxon>
        <taxon>Dorcoceras</taxon>
    </lineage>
</organism>
<name>A0A2Z6ZZ83_9LAMI</name>
<reference evidence="2 3" key="1">
    <citation type="journal article" date="2015" name="Proc. Natl. Acad. Sci. U.S.A.">
        <title>The resurrection genome of Boea hygrometrica: A blueprint for survival of dehydration.</title>
        <authorList>
            <person name="Xiao L."/>
            <person name="Yang G."/>
            <person name="Zhang L."/>
            <person name="Yang X."/>
            <person name="Zhao S."/>
            <person name="Ji Z."/>
            <person name="Zhou Q."/>
            <person name="Hu M."/>
            <person name="Wang Y."/>
            <person name="Chen M."/>
            <person name="Xu Y."/>
            <person name="Jin H."/>
            <person name="Xiao X."/>
            <person name="Hu G."/>
            <person name="Bao F."/>
            <person name="Hu Y."/>
            <person name="Wan P."/>
            <person name="Li L."/>
            <person name="Deng X."/>
            <person name="Kuang T."/>
            <person name="Xiang C."/>
            <person name="Zhu J.K."/>
            <person name="Oliver M.J."/>
            <person name="He Y."/>
        </authorList>
    </citation>
    <scope>NUCLEOTIDE SEQUENCE [LARGE SCALE GENOMIC DNA]</scope>
    <source>
        <strain evidence="3">cv. XS01</strain>
    </source>
</reference>
<feature type="compositionally biased region" description="Low complexity" evidence="1">
    <location>
        <begin position="179"/>
        <end position="191"/>
    </location>
</feature>
<feature type="non-terminal residue" evidence="2">
    <location>
        <position position="1"/>
    </location>
</feature>
<accession>A0A2Z6ZZ83</accession>
<feature type="region of interest" description="Disordered" evidence="1">
    <location>
        <begin position="179"/>
        <end position="200"/>
    </location>
</feature>
<dbReference type="AlphaFoldDB" id="A0A2Z6ZZ83"/>
<proteinExistence type="predicted"/>